<dbReference type="AlphaFoldDB" id="A0A2T0SSK6"/>
<evidence type="ECO:0000313" key="2">
    <source>
        <dbReference type="Proteomes" id="UP000239494"/>
    </source>
</evidence>
<sequence length="244" mass="27094">MTGTVTTAALVRRLFNVTEASRSAFNWWYSRRPRVAEHALRHDAVVVNATDAAEAEEVFRRDSLGSALTARGQPVLEIDDWRPEFALPHVFHHAVERLGRLPGWAEFRGFCEADEQASAMLWRPSAELIGEVVERGVEGSVARAAMRRRVGREYAVFVRSLYLAAALRERGLGVLVHPLAETVFRVDAWAGRVVFTLNGTVHRSEELLFQAMPPFFFESVPGSADGLPSGGQLDSVVRRLTPAT</sequence>
<organism evidence="1 2">
    <name type="scientific">Umezawaea tangerina</name>
    <dbReference type="NCBI Taxonomy" id="84725"/>
    <lineage>
        <taxon>Bacteria</taxon>
        <taxon>Bacillati</taxon>
        <taxon>Actinomycetota</taxon>
        <taxon>Actinomycetes</taxon>
        <taxon>Pseudonocardiales</taxon>
        <taxon>Pseudonocardiaceae</taxon>
        <taxon>Umezawaea</taxon>
    </lineage>
</organism>
<dbReference type="RefSeq" id="WP_106192980.1">
    <property type="nucleotide sequence ID" value="NZ_PVTF01000012.1"/>
</dbReference>
<gene>
    <name evidence="1" type="ORF">CLV43_112324</name>
</gene>
<proteinExistence type="predicted"/>
<protein>
    <submittedName>
        <fullName evidence="1">Uncharacterized protein</fullName>
    </submittedName>
</protein>
<comment type="caution">
    <text evidence="1">The sequence shown here is derived from an EMBL/GenBank/DDBJ whole genome shotgun (WGS) entry which is preliminary data.</text>
</comment>
<accession>A0A2T0SSK6</accession>
<name>A0A2T0SSK6_9PSEU</name>
<keyword evidence="2" id="KW-1185">Reference proteome</keyword>
<evidence type="ECO:0000313" key="1">
    <source>
        <dbReference type="EMBL" id="PRY36394.1"/>
    </source>
</evidence>
<dbReference type="EMBL" id="PVTF01000012">
    <property type="protein sequence ID" value="PRY36394.1"/>
    <property type="molecule type" value="Genomic_DNA"/>
</dbReference>
<dbReference type="Proteomes" id="UP000239494">
    <property type="component" value="Unassembled WGS sequence"/>
</dbReference>
<dbReference type="OrthoDB" id="3697177at2"/>
<reference evidence="1 2" key="1">
    <citation type="submission" date="2018-03" db="EMBL/GenBank/DDBJ databases">
        <title>Genomic Encyclopedia of Archaeal and Bacterial Type Strains, Phase II (KMG-II): from individual species to whole genera.</title>
        <authorList>
            <person name="Goeker M."/>
        </authorList>
    </citation>
    <scope>NUCLEOTIDE SEQUENCE [LARGE SCALE GENOMIC DNA]</scope>
    <source>
        <strain evidence="1 2">DSM 44720</strain>
    </source>
</reference>